<accession>A0A856MJ54</accession>
<dbReference type="AlphaFoldDB" id="A0A856MJ54"/>
<keyword evidence="2" id="KW-1185">Reference proteome</keyword>
<dbReference type="InterPro" id="IPR014710">
    <property type="entry name" value="RmlC-like_jellyroll"/>
</dbReference>
<dbReference type="Gene3D" id="2.60.120.10">
    <property type="entry name" value="Jelly Rolls"/>
    <property type="match status" value="1"/>
</dbReference>
<organism evidence="1 2">
    <name type="scientific">Brasilonema sennae CENA114</name>
    <dbReference type="NCBI Taxonomy" id="415709"/>
    <lineage>
        <taxon>Bacteria</taxon>
        <taxon>Bacillati</taxon>
        <taxon>Cyanobacteriota</taxon>
        <taxon>Cyanophyceae</taxon>
        <taxon>Nostocales</taxon>
        <taxon>Scytonemataceae</taxon>
        <taxon>Brasilonema</taxon>
        <taxon>Bromeliae group (in: Brasilonema)</taxon>
    </lineage>
</organism>
<dbReference type="EMBL" id="CP030118">
    <property type="protein sequence ID" value="QDL11405.1"/>
    <property type="molecule type" value="Genomic_DNA"/>
</dbReference>
<dbReference type="InterPro" id="IPR028013">
    <property type="entry name" value="DUF4437"/>
</dbReference>
<dbReference type="CDD" id="cd20300">
    <property type="entry name" value="cupin_npun_f5605-like_N"/>
    <property type="match status" value="1"/>
</dbReference>
<evidence type="ECO:0000313" key="2">
    <source>
        <dbReference type="Proteomes" id="UP000503129"/>
    </source>
</evidence>
<dbReference type="RefSeq" id="WP_169265362.1">
    <property type="nucleotide sequence ID" value="NZ_CAWOXK010000001.1"/>
</dbReference>
<name>A0A856MJ54_9CYAN</name>
<reference evidence="1 2" key="1">
    <citation type="submission" date="2018-06" db="EMBL/GenBank/DDBJ databases">
        <title>Comparative genomics of Brasilonema spp. strains.</title>
        <authorList>
            <person name="Alvarenga D.O."/>
            <person name="Fiore M.F."/>
            <person name="Varani A.M."/>
        </authorList>
    </citation>
    <scope>NUCLEOTIDE SEQUENCE [LARGE SCALE GENOMIC DNA]</scope>
    <source>
        <strain evidence="1 2">CENA114</strain>
    </source>
</reference>
<dbReference type="InterPro" id="IPR011051">
    <property type="entry name" value="RmlC_Cupin_sf"/>
</dbReference>
<dbReference type="Pfam" id="PF14499">
    <property type="entry name" value="DUF4437"/>
    <property type="match status" value="1"/>
</dbReference>
<protein>
    <recommendedName>
        <fullName evidence="3">DUF4437 domain-containing protein</fullName>
    </recommendedName>
</protein>
<dbReference type="KEGG" id="bsen:DP114_29035"/>
<evidence type="ECO:0000313" key="1">
    <source>
        <dbReference type="EMBL" id="QDL11405.1"/>
    </source>
</evidence>
<evidence type="ECO:0008006" key="3">
    <source>
        <dbReference type="Google" id="ProtNLM"/>
    </source>
</evidence>
<proteinExistence type="predicted"/>
<dbReference type="Proteomes" id="UP000503129">
    <property type="component" value="Chromosome"/>
</dbReference>
<gene>
    <name evidence="1" type="ORF">DP114_29035</name>
</gene>
<sequence length="302" mass="33886">MENKYDCAHEEEADDFLHIASVPEDWGGDGRGRMNLSGRRTAISKEYVPRQYQFFDTNTVPEEDGWRISGMPENVVSGRRKLLTWHDCGACTSKVLLPPQFEAPSGIFTADLEIFVLKGVIQLGEWQLSKHGYSFIPAGVNVGSWKVLGGEEAEILWMENGPIPLKYKNAQKNHLDARVGDFIPGLDSKLLPWGKTDTVQFEVSKKKYLRKDGNGGGTWLLTVLPHYDGKYQMIQSYNEEAYGLVGYCDIGDYRFGKNHFGYSPSFSTLPRHKTEDGALFFVRVDRDLSKLGTVLSYASPGA</sequence>
<dbReference type="SUPFAM" id="SSF51182">
    <property type="entry name" value="RmlC-like cupins"/>
    <property type="match status" value="1"/>
</dbReference>